<evidence type="ECO:0000313" key="2">
    <source>
        <dbReference type="Proteomes" id="UP000179284"/>
    </source>
</evidence>
<dbReference type="Proteomes" id="UP000179284">
    <property type="component" value="Chromosome I"/>
</dbReference>
<organism evidence="1 2">
    <name type="scientific">Butyrivibrio hungatei</name>
    <dbReference type="NCBI Taxonomy" id="185008"/>
    <lineage>
        <taxon>Bacteria</taxon>
        <taxon>Bacillati</taxon>
        <taxon>Bacillota</taxon>
        <taxon>Clostridia</taxon>
        <taxon>Lachnospirales</taxon>
        <taxon>Lachnospiraceae</taxon>
        <taxon>Butyrivibrio</taxon>
    </lineage>
</organism>
<evidence type="ECO:0000313" key="1">
    <source>
        <dbReference type="EMBL" id="AOZ95498.1"/>
    </source>
</evidence>
<name>A0A1D9NYU4_9FIRM</name>
<keyword evidence="2" id="KW-1185">Reference proteome</keyword>
<dbReference type="RefSeq" id="WP_071175271.1">
    <property type="nucleotide sequence ID" value="NZ_CP017831.1"/>
</dbReference>
<reference evidence="2" key="1">
    <citation type="submission" date="2016-10" db="EMBL/GenBank/DDBJ databases">
        <title>The complete genome sequence of the rumen bacterium Butyrivibrio hungatei MB2003.</title>
        <authorList>
            <person name="Palevich N."/>
            <person name="Kelly W.J."/>
            <person name="Leahy S.C."/>
            <person name="Altermann E."/>
            <person name="Rakonjac J."/>
            <person name="Attwood G.T."/>
        </authorList>
    </citation>
    <scope>NUCLEOTIDE SEQUENCE [LARGE SCALE GENOMIC DNA]</scope>
    <source>
        <strain evidence="2">MB2003</strain>
    </source>
</reference>
<dbReference type="SUPFAM" id="SSF56059">
    <property type="entry name" value="Glutathione synthetase ATP-binding domain-like"/>
    <property type="match status" value="1"/>
</dbReference>
<dbReference type="AlphaFoldDB" id="A0A1D9NYU4"/>
<protein>
    <submittedName>
        <fullName evidence="1">TupA-like ATPgrasp polysaccharide biosynthesis protein</fullName>
    </submittedName>
</protein>
<dbReference type="EMBL" id="CP017831">
    <property type="protein sequence ID" value="AOZ95498.1"/>
    <property type="molecule type" value="Genomic_DNA"/>
</dbReference>
<sequence>MSIIKKIKKVINEPEQIILMGAKYGLYNKMNDEEYIKKLWRAYYKAEINLETPTTLCEKLQWLKLYYRKPIFTTMVDKYEAKKYVEEKMGNDDSIIPTLAVWDNVEDIDMNELPEKFILKATHNSGGLVICQNKDDFDLKKAQKKLSKILSRNFFYIGREWPYKNVKPRIIAEPLIEELGKKDSIEYKITCFNGKVAFITICTGIAHSDYELRKNDHFDKDFNKLDWYVNYKPAEVTPKKPAQWEEMIYYAEKLAEDIPYLRVDVYLIDGKIKFGEMTFYTWGGFMKFQPKEWDKKLGEMLILPSEKVLG</sequence>
<accession>A0A1D9NYU4</accession>
<dbReference type="Pfam" id="PF14305">
    <property type="entry name" value="ATPgrasp_TupA"/>
    <property type="match status" value="1"/>
</dbReference>
<gene>
    <name evidence="1" type="ORF">bhn_I0464</name>
</gene>
<dbReference type="KEGG" id="bhu:bhn_I0464"/>
<dbReference type="InterPro" id="IPR029465">
    <property type="entry name" value="ATPgrasp_TupA"/>
</dbReference>
<proteinExistence type="predicted"/>